<keyword evidence="2" id="KW-1185">Reference proteome</keyword>
<proteinExistence type="predicted"/>
<organism evidence="1 2">
    <name type="scientific">Pelobates cultripes</name>
    <name type="common">Western spadefoot toad</name>
    <dbReference type="NCBI Taxonomy" id="61616"/>
    <lineage>
        <taxon>Eukaryota</taxon>
        <taxon>Metazoa</taxon>
        <taxon>Chordata</taxon>
        <taxon>Craniata</taxon>
        <taxon>Vertebrata</taxon>
        <taxon>Euteleostomi</taxon>
        <taxon>Amphibia</taxon>
        <taxon>Batrachia</taxon>
        <taxon>Anura</taxon>
        <taxon>Pelobatoidea</taxon>
        <taxon>Pelobatidae</taxon>
        <taxon>Pelobates</taxon>
    </lineage>
</organism>
<accession>A0AAD1R117</accession>
<dbReference type="InterPro" id="IPR042566">
    <property type="entry name" value="L1_C"/>
</dbReference>
<protein>
    <submittedName>
        <fullName evidence="1">Uncharacterized protein</fullName>
    </submittedName>
</protein>
<dbReference type="Proteomes" id="UP001295444">
    <property type="component" value="Chromosome 01"/>
</dbReference>
<name>A0AAD1R117_PELCU</name>
<reference evidence="1" key="1">
    <citation type="submission" date="2022-03" db="EMBL/GenBank/DDBJ databases">
        <authorList>
            <person name="Alioto T."/>
            <person name="Alioto T."/>
            <person name="Gomez Garrido J."/>
        </authorList>
    </citation>
    <scope>NUCLEOTIDE SEQUENCE</scope>
</reference>
<sequence>RSRTFKDLPAEYACVRVFSDLSVATLRQRKTYQQVTLREHRILYHWGFPVHLIISQNGTTTAIHTVEEGMQLLHKWNLSLAAATPESRSPRRVNKD</sequence>
<dbReference type="AlphaFoldDB" id="A0AAD1R117"/>
<gene>
    <name evidence="1" type="ORF">PECUL_23A060074</name>
</gene>
<evidence type="ECO:0000313" key="1">
    <source>
        <dbReference type="EMBL" id="CAH2221752.1"/>
    </source>
</evidence>
<feature type="non-terminal residue" evidence="1">
    <location>
        <position position="1"/>
    </location>
</feature>
<evidence type="ECO:0000313" key="2">
    <source>
        <dbReference type="Proteomes" id="UP001295444"/>
    </source>
</evidence>
<dbReference type="EMBL" id="OW240912">
    <property type="protein sequence ID" value="CAH2221752.1"/>
    <property type="molecule type" value="Genomic_DNA"/>
</dbReference>
<dbReference type="Gene3D" id="3.30.250.20">
    <property type="entry name" value="L1 transposable element, C-terminal domain"/>
    <property type="match status" value="1"/>
</dbReference>